<dbReference type="GO" id="GO:0006508">
    <property type="term" value="P:proteolysis"/>
    <property type="evidence" value="ECO:0007669"/>
    <property type="project" value="UniProtKB-KW"/>
</dbReference>
<organism evidence="3 4">
    <name type="scientific">Pseudofulvibacter geojedonensis</name>
    <dbReference type="NCBI Taxonomy" id="1123758"/>
    <lineage>
        <taxon>Bacteria</taxon>
        <taxon>Pseudomonadati</taxon>
        <taxon>Bacteroidota</taxon>
        <taxon>Flavobacteriia</taxon>
        <taxon>Flavobacteriales</taxon>
        <taxon>Flavobacteriaceae</taxon>
        <taxon>Pseudofulvibacter</taxon>
    </lineage>
</organism>
<keyword evidence="4" id="KW-1185">Reference proteome</keyword>
<dbReference type="SUPFAM" id="SSF50156">
    <property type="entry name" value="PDZ domain-like"/>
    <property type="match status" value="1"/>
</dbReference>
<dbReference type="InterPro" id="IPR041489">
    <property type="entry name" value="PDZ_6"/>
</dbReference>
<dbReference type="Gene3D" id="2.40.70.10">
    <property type="entry name" value="Acid Proteases"/>
    <property type="match status" value="2"/>
</dbReference>
<evidence type="ECO:0000256" key="1">
    <source>
        <dbReference type="SAM" id="SignalP"/>
    </source>
</evidence>
<feature type="chain" id="PRO_5047265789" evidence="1">
    <location>
        <begin position="23"/>
        <end position="438"/>
    </location>
</feature>
<keyword evidence="1" id="KW-0732">Signal</keyword>
<accession>A0ABW3I643</accession>
<dbReference type="Gene3D" id="2.30.42.10">
    <property type="match status" value="1"/>
</dbReference>
<dbReference type="InterPro" id="IPR036034">
    <property type="entry name" value="PDZ_sf"/>
</dbReference>
<dbReference type="EMBL" id="JBHTJM010000010">
    <property type="protein sequence ID" value="MFD0964952.1"/>
    <property type="molecule type" value="Genomic_DNA"/>
</dbReference>
<dbReference type="Pfam" id="PF13650">
    <property type="entry name" value="Asp_protease_2"/>
    <property type="match status" value="1"/>
</dbReference>
<dbReference type="Proteomes" id="UP001596997">
    <property type="component" value="Unassembled WGS sequence"/>
</dbReference>
<reference evidence="4" key="1">
    <citation type="journal article" date="2019" name="Int. J. Syst. Evol. Microbiol.">
        <title>The Global Catalogue of Microorganisms (GCM) 10K type strain sequencing project: providing services to taxonomists for standard genome sequencing and annotation.</title>
        <authorList>
            <consortium name="The Broad Institute Genomics Platform"/>
            <consortium name="The Broad Institute Genome Sequencing Center for Infectious Disease"/>
            <person name="Wu L."/>
            <person name="Ma J."/>
        </authorList>
    </citation>
    <scope>NUCLEOTIDE SEQUENCE [LARGE SCALE GENOMIC DNA]</scope>
    <source>
        <strain evidence="4">CCUG 62114</strain>
    </source>
</reference>
<dbReference type="Pfam" id="PF17820">
    <property type="entry name" value="PDZ_6"/>
    <property type="match status" value="1"/>
</dbReference>
<feature type="signal peptide" evidence="1">
    <location>
        <begin position="1"/>
        <end position="22"/>
    </location>
</feature>
<feature type="domain" description="PDZ" evidence="2">
    <location>
        <begin position="343"/>
        <end position="418"/>
    </location>
</feature>
<dbReference type="InterPro" id="IPR001478">
    <property type="entry name" value="PDZ"/>
</dbReference>
<comment type="caution">
    <text evidence="3">The sequence shown here is derived from an EMBL/GenBank/DDBJ whole genome shotgun (WGS) entry which is preliminary data.</text>
</comment>
<keyword evidence="3" id="KW-0378">Hydrolase</keyword>
<proteinExistence type="predicted"/>
<sequence>MRLFTLYISFLLLMFCCSKATAQSNFDFPVEKKKAKIHFELINNLMIVPVEVNGAQLSFLLDTGVRETVLFNVKKVDSITLLNTRLLKIKGINDEEIQALKSEGNTLKVGGLVCDNHMVYVALNQNEHLSSYLGKEIHGILGYHFFKNFVVEVLYQSQLIRVFPEETYKRRWNSFEKVSLDIIKGKPFVNAKVNNRKVNLLLDTGMSDSLWMFDVDVNSLQNFGYYEDFLGMTISGEITGKRSKIEMLDFVGQVFKDVKIAYPYKEQLPPELLEQKNRAGSIGSELLKRFTIVLDYNNEKMYLKPNKWIDEPFYYNKTGIILRQDGEAVEANKNNPLLKSLEQNNFISYVDLSYLLSPEFVIDHVRKNSPADLVGLQKDDKLIEVNGTKTFRYKLKAINSLFFDEENKRLELKVERKGKKLIKIIYLKSPLIKNALVN</sequence>
<dbReference type="SUPFAM" id="SSF50630">
    <property type="entry name" value="Acid proteases"/>
    <property type="match status" value="1"/>
</dbReference>
<dbReference type="GO" id="GO:0008233">
    <property type="term" value="F:peptidase activity"/>
    <property type="evidence" value="ECO:0007669"/>
    <property type="project" value="UniProtKB-KW"/>
</dbReference>
<dbReference type="InterPro" id="IPR021109">
    <property type="entry name" value="Peptidase_aspartic_dom_sf"/>
</dbReference>
<evidence type="ECO:0000259" key="2">
    <source>
        <dbReference type="SMART" id="SM00228"/>
    </source>
</evidence>
<protein>
    <submittedName>
        <fullName evidence="3">Aspartyl protease family protein</fullName>
    </submittedName>
</protein>
<dbReference type="SMART" id="SM00228">
    <property type="entry name" value="PDZ"/>
    <property type="match status" value="1"/>
</dbReference>
<evidence type="ECO:0000313" key="4">
    <source>
        <dbReference type="Proteomes" id="UP001596997"/>
    </source>
</evidence>
<name>A0ABW3I643_9FLAO</name>
<gene>
    <name evidence="3" type="ORF">ACFQ1O_13125</name>
</gene>
<keyword evidence="3" id="KW-0645">Protease</keyword>
<evidence type="ECO:0000313" key="3">
    <source>
        <dbReference type="EMBL" id="MFD0964952.1"/>
    </source>
</evidence>